<evidence type="ECO:0000313" key="6">
    <source>
        <dbReference type="EMBL" id="NDV34762.1"/>
    </source>
</evidence>
<evidence type="ECO:0000256" key="4">
    <source>
        <dbReference type="ARBA" id="ARBA00048009"/>
    </source>
</evidence>
<keyword evidence="1" id="KW-0521">NADP</keyword>
<dbReference type="PRINTS" id="PR00080">
    <property type="entry name" value="SDRFAMILY"/>
</dbReference>
<dbReference type="EMBL" id="GIBP01005793">
    <property type="protein sequence ID" value="NDV34762.1"/>
    <property type="molecule type" value="Transcribed_RNA"/>
</dbReference>
<evidence type="ECO:0000256" key="5">
    <source>
        <dbReference type="ARBA" id="ARBA00048340"/>
    </source>
</evidence>
<accession>A0A6B2LCI0</accession>
<proteinExistence type="predicted"/>
<dbReference type="PRINTS" id="PR00081">
    <property type="entry name" value="GDHRDH"/>
</dbReference>
<dbReference type="EC" id="1.3.1.124" evidence="3"/>
<dbReference type="InterPro" id="IPR036291">
    <property type="entry name" value="NAD(P)-bd_dom_sf"/>
</dbReference>
<evidence type="ECO:0000256" key="3">
    <source>
        <dbReference type="ARBA" id="ARBA00026117"/>
    </source>
</evidence>
<comment type="catalytic activity">
    <reaction evidence="5">
        <text>a (2E,4Z)-dienoyl-CoA + NADPH + H(+) = a 4,5-saturated-(3E)-enoyl-CoA + NADP(+)</text>
        <dbReference type="Rhea" id="RHEA:61892"/>
        <dbReference type="ChEBI" id="CHEBI:15378"/>
        <dbReference type="ChEBI" id="CHEBI:57783"/>
        <dbReference type="ChEBI" id="CHEBI:58349"/>
        <dbReference type="ChEBI" id="CHEBI:85099"/>
        <dbReference type="ChEBI" id="CHEBI:85493"/>
        <dbReference type="EC" id="1.3.1.124"/>
    </reaction>
</comment>
<reference evidence="6" key="1">
    <citation type="journal article" date="2020" name="J. Eukaryot. Microbiol.">
        <title>De novo Sequencing, Assembly and Annotation of the Transcriptome for the Free-Living Testate Amoeba Arcella intermedia.</title>
        <authorList>
            <person name="Ribeiro G.M."/>
            <person name="Porfirio-Sousa A.L."/>
            <person name="Maurer-Alcala X.X."/>
            <person name="Katz L.A."/>
            <person name="Lahr D.J.G."/>
        </authorList>
    </citation>
    <scope>NUCLEOTIDE SEQUENCE</scope>
</reference>
<sequence length="257" mass="27579">MGEHGAKVGIISRRKEVIDTAVEKLKEANIRATGSVGDVRDADSVRRAMESIVSQLGTIDILVNNAAGNFMCAAEELSPNGFKTVNEIDLQGTFNSSLCALPYLKRSEGSGQSLIINISATLYYKATPFQVHAASAKAGVDVLTNTLGIEWGHYGVRVVGIAPGPIRGTVGGPEGRVFGMGKEALKGMDVGPLRRFGEVEDIAYTALFLCSPAASYITATTIVVDGGHWHQSYNHYALIKDHVSRKKDDEKKSRSKL</sequence>
<dbReference type="AlphaFoldDB" id="A0A6B2LCI0"/>
<dbReference type="GO" id="GO:0005777">
    <property type="term" value="C:peroxisome"/>
    <property type="evidence" value="ECO:0007669"/>
    <property type="project" value="TreeGrafter"/>
</dbReference>
<dbReference type="PANTHER" id="PTHR43296:SF2">
    <property type="entry name" value="PEROXISOMAL 2,4-DIENOYL-COA REDUCTASE [(3E)-ENOYL-COA-PRODUCING]"/>
    <property type="match status" value="1"/>
</dbReference>
<dbReference type="InterPro" id="IPR045017">
    <property type="entry name" value="DECR2-like"/>
</dbReference>
<dbReference type="GO" id="GO:0009062">
    <property type="term" value="P:fatty acid catabolic process"/>
    <property type="evidence" value="ECO:0007669"/>
    <property type="project" value="InterPro"/>
</dbReference>
<dbReference type="Pfam" id="PF13561">
    <property type="entry name" value="adh_short_C2"/>
    <property type="match status" value="1"/>
</dbReference>
<protein>
    <recommendedName>
        <fullName evidence="3">2,4-dienoyl-CoA reductase [(3E)-enoyl-CoA-producing]</fullName>
        <ecNumber evidence="3">1.3.1.124</ecNumber>
    </recommendedName>
</protein>
<name>A0A6B2LCI0_9EUKA</name>
<evidence type="ECO:0000256" key="2">
    <source>
        <dbReference type="ARBA" id="ARBA00023002"/>
    </source>
</evidence>
<dbReference type="PANTHER" id="PTHR43296">
    <property type="entry name" value="PEROXISOMAL 2,4-DIENOYL-COA REDUCTASE"/>
    <property type="match status" value="1"/>
</dbReference>
<dbReference type="SUPFAM" id="SSF51735">
    <property type="entry name" value="NAD(P)-binding Rossmann-fold domains"/>
    <property type="match status" value="1"/>
</dbReference>
<dbReference type="InterPro" id="IPR002347">
    <property type="entry name" value="SDR_fam"/>
</dbReference>
<dbReference type="GO" id="GO:0008670">
    <property type="term" value="F:2,4-dienoyl-CoA reductase (NADPH) activity"/>
    <property type="evidence" value="ECO:0007669"/>
    <property type="project" value="InterPro"/>
</dbReference>
<comment type="catalytic activity">
    <reaction evidence="4">
        <text>a (2E,4E)-dienoyl-CoA + NADPH + H(+) = a 4,5-saturated-(3E)-enoyl-CoA + NADP(+)</text>
        <dbReference type="Rhea" id="RHEA:45912"/>
        <dbReference type="ChEBI" id="CHEBI:15378"/>
        <dbReference type="ChEBI" id="CHEBI:57783"/>
        <dbReference type="ChEBI" id="CHEBI:58349"/>
        <dbReference type="ChEBI" id="CHEBI:85101"/>
        <dbReference type="ChEBI" id="CHEBI:85493"/>
        <dbReference type="EC" id="1.3.1.124"/>
    </reaction>
</comment>
<organism evidence="6">
    <name type="scientific">Arcella intermedia</name>
    <dbReference type="NCBI Taxonomy" id="1963864"/>
    <lineage>
        <taxon>Eukaryota</taxon>
        <taxon>Amoebozoa</taxon>
        <taxon>Tubulinea</taxon>
        <taxon>Elardia</taxon>
        <taxon>Arcellinida</taxon>
        <taxon>Sphaerothecina</taxon>
        <taxon>Arcellidae</taxon>
        <taxon>Arcella</taxon>
    </lineage>
</organism>
<evidence type="ECO:0000256" key="1">
    <source>
        <dbReference type="ARBA" id="ARBA00022857"/>
    </source>
</evidence>
<keyword evidence="2" id="KW-0560">Oxidoreductase</keyword>
<dbReference type="Gene3D" id="3.40.50.720">
    <property type="entry name" value="NAD(P)-binding Rossmann-like Domain"/>
    <property type="match status" value="1"/>
</dbReference>